<gene>
    <name evidence="2" type="ORF">SAMN02982922_5809</name>
</gene>
<dbReference type="SMART" id="SM00100">
    <property type="entry name" value="cNMP"/>
    <property type="match status" value="1"/>
</dbReference>
<evidence type="ECO:0000313" key="3">
    <source>
        <dbReference type="Proteomes" id="UP000193083"/>
    </source>
</evidence>
<protein>
    <submittedName>
        <fullName evidence="2">Cyclic nucleotide-binding domain-containing protein</fullName>
    </submittedName>
</protein>
<dbReference type="PROSITE" id="PS50042">
    <property type="entry name" value="CNMP_BINDING_3"/>
    <property type="match status" value="1"/>
</dbReference>
<accession>A0A1X7Q0Y0</accession>
<feature type="domain" description="Cyclic nucleotide-binding" evidence="1">
    <location>
        <begin position="15"/>
        <end position="134"/>
    </location>
</feature>
<dbReference type="InterPro" id="IPR050397">
    <property type="entry name" value="Env_Response_Regulators"/>
</dbReference>
<sequence length="151" mass="17392">MALEDDIRILSGVRLFEGLTHEQLRLLAFGAENIRLMKDRDLFREETAADCAYVVTKGRIALYRTVDGQRVPFAYAEPGDTLDEMALISHVRRKAGAYADEESEVIRLNRSLFRRIMEEYPEVAFALRDRLASEFTEMVDRIATLASRFEK</sequence>
<dbReference type="GO" id="GO:0005829">
    <property type="term" value="C:cytosol"/>
    <property type="evidence" value="ECO:0007669"/>
    <property type="project" value="TreeGrafter"/>
</dbReference>
<organism evidence="2 3">
    <name type="scientific">Mesorhizobium australicum</name>
    <dbReference type="NCBI Taxonomy" id="536018"/>
    <lineage>
        <taxon>Bacteria</taxon>
        <taxon>Pseudomonadati</taxon>
        <taxon>Pseudomonadota</taxon>
        <taxon>Alphaproteobacteria</taxon>
        <taxon>Hyphomicrobiales</taxon>
        <taxon>Phyllobacteriaceae</taxon>
        <taxon>Mesorhizobium</taxon>
    </lineage>
</organism>
<reference evidence="2 3" key="1">
    <citation type="submission" date="2017-04" db="EMBL/GenBank/DDBJ databases">
        <authorList>
            <person name="Afonso C.L."/>
            <person name="Miller P.J."/>
            <person name="Scott M.A."/>
            <person name="Spackman E."/>
            <person name="Goraichik I."/>
            <person name="Dimitrov K.M."/>
            <person name="Suarez D.L."/>
            <person name="Swayne D.E."/>
        </authorList>
    </citation>
    <scope>NUCLEOTIDE SEQUENCE [LARGE SCALE GENOMIC DNA]</scope>
    <source>
        <strain evidence="2 3">B5P</strain>
    </source>
</reference>
<dbReference type="PANTHER" id="PTHR24567:SF68">
    <property type="entry name" value="DNA-BINDING TRANSCRIPTIONAL DUAL REGULATOR CRP"/>
    <property type="match status" value="1"/>
</dbReference>
<dbReference type="AlphaFoldDB" id="A0A1X7Q0Y0"/>
<dbReference type="SUPFAM" id="SSF51206">
    <property type="entry name" value="cAMP-binding domain-like"/>
    <property type="match status" value="1"/>
</dbReference>
<dbReference type="RefSeq" id="WP_085467361.1">
    <property type="nucleotide sequence ID" value="NZ_FXBL01000004.1"/>
</dbReference>
<dbReference type="InterPro" id="IPR018490">
    <property type="entry name" value="cNMP-bd_dom_sf"/>
</dbReference>
<dbReference type="CDD" id="cd00038">
    <property type="entry name" value="CAP_ED"/>
    <property type="match status" value="1"/>
</dbReference>
<dbReference type="GO" id="GO:0003700">
    <property type="term" value="F:DNA-binding transcription factor activity"/>
    <property type="evidence" value="ECO:0007669"/>
    <property type="project" value="TreeGrafter"/>
</dbReference>
<dbReference type="InterPro" id="IPR014710">
    <property type="entry name" value="RmlC-like_jellyroll"/>
</dbReference>
<name>A0A1X7Q0Y0_9HYPH</name>
<dbReference type="OrthoDB" id="9807547at2"/>
<dbReference type="Pfam" id="PF00027">
    <property type="entry name" value="cNMP_binding"/>
    <property type="match status" value="1"/>
</dbReference>
<keyword evidence="3" id="KW-1185">Reference proteome</keyword>
<dbReference type="EMBL" id="FXBL01000004">
    <property type="protein sequence ID" value="SMH57463.1"/>
    <property type="molecule type" value="Genomic_DNA"/>
</dbReference>
<dbReference type="Proteomes" id="UP000193083">
    <property type="component" value="Unassembled WGS sequence"/>
</dbReference>
<dbReference type="PANTHER" id="PTHR24567">
    <property type="entry name" value="CRP FAMILY TRANSCRIPTIONAL REGULATORY PROTEIN"/>
    <property type="match status" value="1"/>
</dbReference>
<dbReference type="InterPro" id="IPR000595">
    <property type="entry name" value="cNMP-bd_dom"/>
</dbReference>
<evidence type="ECO:0000259" key="1">
    <source>
        <dbReference type="PROSITE" id="PS50042"/>
    </source>
</evidence>
<evidence type="ECO:0000313" key="2">
    <source>
        <dbReference type="EMBL" id="SMH57463.1"/>
    </source>
</evidence>
<dbReference type="Gene3D" id="2.60.120.10">
    <property type="entry name" value="Jelly Rolls"/>
    <property type="match status" value="1"/>
</dbReference>
<proteinExistence type="predicted"/>